<evidence type="ECO:0000256" key="4">
    <source>
        <dbReference type="ARBA" id="ARBA00023002"/>
    </source>
</evidence>
<dbReference type="STRING" id="999552.METH_19640"/>
<dbReference type="GO" id="GO:0005507">
    <property type="term" value="F:copper ion binding"/>
    <property type="evidence" value="ECO:0007669"/>
    <property type="project" value="InterPro"/>
</dbReference>
<sequence>MHEHGLAAPGEPRIVEFGMKTVEKEIEIDQGAYPQRMTFNGSIPGAMMVVHEGDYVKLTVINPPENLLKHNIDVNAATGALGGGADRNRRHCRSPHPPPPIGNFHQGGKSGGPPEQMRQAAAFEIMKHQGSHAENAAFVADAQSDCRRITWGSDC</sequence>
<reference evidence="8 9" key="1">
    <citation type="submission" date="2013-09" db="EMBL/GenBank/DDBJ databases">
        <authorList>
            <consortium name="DOE Joint Genome Institute"/>
            <person name="Klenk H.-P."/>
            <person name="Huntemann M."/>
            <person name="Han J."/>
            <person name="Chen A."/>
            <person name="Kyrpides N."/>
            <person name="Mavromatis K."/>
            <person name="Markowitz V."/>
            <person name="Palaniappan K."/>
            <person name="Ivanova N."/>
            <person name="Schaumberg A."/>
            <person name="Pati A."/>
            <person name="Liolios K."/>
            <person name="Nordberg H.P."/>
            <person name="Cantor M.N."/>
            <person name="Hua S.X."/>
            <person name="Woyke T."/>
        </authorList>
    </citation>
    <scope>NUCLEOTIDE SEQUENCE [LARGE SCALE GENOMIC DNA]</scope>
    <source>
        <strain evidence="8 9">DSM 14336</strain>
    </source>
</reference>
<dbReference type="Proteomes" id="UP000018780">
    <property type="component" value="Chromosome"/>
</dbReference>
<evidence type="ECO:0000256" key="5">
    <source>
        <dbReference type="ARBA" id="ARBA00023008"/>
    </source>
</evidence>
<dbReference type="GO" id="GO:0050421">
    <property type="term" value="F:nitrite reductase (NO-forming) activity"/>
    <property type="evidence" value="ECO:0007669"/>
    <property type="project" value="InterPro"/>
</dbReference>
<organism evidence="8 9">
    <name type="scientific">Leisingera methylohalidivorans DSM 14336</name>
    <dbReference type="NCBI Taxonomy" id="999552"/>
    <lineage>
        <taxon>Bacteria</taxon>
        <taxon>Pseudomonadati</taxon>
        <taxon>Pseudomonadota</taxon>
        <taxon>Alphaproteobacteria</taxon>
        <taxon>Rhodobacterales</taxon>
        <taxon>Roseobacteraceae</taxon>
        <taxon>Leisingera</taxon>
    </lineage>
</organism>
<dbReference type="Gene3D" id="2.60.40.420">
    <property type="entry name" value="Cupredoxins - blue copper proteins"/>
    <property type="match status" value="1"/>
</dbReference>
<gene>
    <name evidence="8" type="ORF">METH_19640</name>
</gene>
<dbReference type="InterPro" id="IPR008972">
    <property type="entry name" value="Cupredoxin"/>
</dbReference>
<dbReference type="RefSeq" id="WP_024092055.1">
    <property type="nucleotide sequence ID" value="NC_023135.1"/>
</dbReference>
<protein>
    <submittedName>
        <fullName evidence="8">Uncharacterized protein</fullName>
    </submittedName>
</protein>
<name>V9VX29_9RHOB</name>
<evidence type="ECO:0000256" key="6">
    <source>
        <dbReference type="PIRSR" id="PIRSR601287-1"/>
    </source>
</evidence>
<accession>V9VX29</accession>
<comment type="cofactor">
    <cofactor evidence="6">
        <name>Cu(+)</name>
        <dbReference type="ChEBI" id="CHEBI:49552"/>
    </cofactor>
</comment>
<dbReference type="InterPro" id="IPR001287">
    <property type="entry name" value="NO2-reductase_Cu"/>
</dbReference>
<dbReference type="PRINTS" id="PR00695">
    <property type="entry name" value="CUNO2RDTASE"/>
</dbReference>
<proteinExistence type="inferred from homology"/>
<dbReference type="HOGENOM" id="CLU_1693314_0_0_5"/>
<keyword evidence="9" id="KW-1185">Reference proteome</keyword>
<keyword evidence="4" id="KW-0560">Oxidoreductase</keyword>
<evidence type="ECO:0000313" key="8">
    <source>
        <dbReference type="EMBL" id="AHD03296.1"/>
    </source>
</evidence>
<evidence type="ECO:0000313" key="9">
    <source>
        <dbReference type="Proteomes" id="UP000018780"/>
    </source>
</evidence>
<keyword evidence="3" id="KW-0677">Repeat</keyword>
<evidence type="ECO:0000256" key="1">
    <source>
        <dbReference type="ARBA" id="ARBA00010609"/>
    </source>
</evidence>
<keyword evidence="5 6" id="KW-0186">Copper</keyword>
<dbReference type="EMBL" id="CP006773">
    <property type="protein sequence ID" value="AHD03296.1"/>
    <property type="molecule type" value="Genomic_DNA"/>
</dbReference>
<comment type="similarity">
    <text evidence="1">Belongs to the multicopper oxidase family.</text>
</comment>
<dbReference type="KEGG" id="lmd:METH_19640"/>
<evidence type="ECO:0000256" key="2">
    <source>
        <dbReference type="ARBA" id="ARBA00022723"/>
    </source>
</evidence>
<feature type="region of interest" description="Disordered" evidence="7">
    <location>
        <begin position="79"/>
        <end position="115"/>
    </location>
</feature>
<dbReference type="AlphaFoldDB" id="V9VX29"/>
<feature type="binding site" description="type 1 copper site" evidence="6">
    <location>
        <position position="70"/>
    </location>
    <ligand>
        <name>Cu cation</name>
        <dbReference type="ChEBI" id="CHEBI:23378"/>
        <label>1</label>
    </ligand>
</feature>
<evidence type="ECO:0000256" key="7">
    <source>
        <dbReference type="SAM" id="MobiDB-lite"/>
    </source>
</evidence>
<dbReference type="SUPFAM" id="SSF49503">
    <property type="entry name" value="Cupredoxins"/>
    <property type="match status" value="1"/>
</dbReference>
<dbReference type="PATRIC" id="fig|999552.6.peg.3894"/>
<evidence type="ECO:0000256" key="3">
    <source>
        <dbReference type="ARBA" id="ARBA00022737"/>
    </source>
</evidence>
<keyword evidence="2 6" id="KW-0479">Metal-binding</keyword>